<dbReference type="InterPro" id="IPR025058">
    <property type="entry name" value="DUF3995"/>
</dbReference>
<proteinExistence type="predicted"/>
<dbReference type="AlphaFoldDB" id="A0A2T3W922"/>
<sequence>MELQTGWQGLAVLGLSGVGLLHVIWGLGSPWPARSPEALARAVVGNMAGGLPGAGPCLVVAALLFVAALLVAWAPQGPAIARLGAGLVGATLLARGLGGFLMPVLSPGFRAQPFQTWNAWLYSPLCVVLGLGALQSLR</sequence>
<dbReference type="Proteomes" id="UP000240317">
    <property type="component" value="Unassembled WGS sequence"/>
</dbReference>
<keyword evidence="1" id="KW-1133">Transmembrane helix</keyword>
<dbReference type="OrthoDB" id="344976at2"/>
<dbReference type="RefSeq" id="WP_107137522.1">
    <property type="nucleotide sequence ID" value="NZ_PYSV01000006.1"/>
</dbReference>
<evidence type="ECO:0000256" key="1">
    <source>
        <dbReference type="SAM" id="Phobius"/>
    </source>
</evidence>
<feature type="transmembrane region" description="Helical" evidence="1">
    <location>
        <begin position="53"/>
        <end position="73"/>
    </location>
</feature>
<name>A0A2T3W922_9DEIO</name>
<feature type="transmembrane region" description="Helical" evidence="1">
    <location>
        <begin position="12"/>
        <end position="33"/>
    </location>
</feature>
<organism evidence="2 3">
    <name type="scientific">Deinococcus arcticus</name>
    <dbReference type="NCBI Taxonomy" id="2136176"/>
    <lineage>
        <taxon>Bacteria</taxon>
        <taxon>Thermotogati</taxon>
        <taxon>Deinococcota</taxon>
        <taxon>Deinococci</taxon>
        <taxon>Deinococcales</taxon>
        <taxon>Deinococcaceae</taxon>
        <taxon>Deinococcus</taxon>
    </lineage>
</organism>
<feature type="transmembrane region" description="Helical" evidence="1">
    <location>
        <begin position="85"/>
        <end position="105"/>
    </location>
</feature>
<dbReference type="Pfam" id="PF13160">
    <property type="entry name" value="DUF3995"/>
    <property type="match status" value="1"/>
</dbReference>
<evidence type="ECO:0000313" key="2">
    <source>
        <dbReference type="EMBL" id="PTA68294.1"/>
    </source>
</evidence>
<dbReference type="EMBL" id="PYSV01000006">
    <property type="protein sequence ID" value="PTA68294.1"/>
    <property type="molecule type" value="Genomic_DNA"/>
</dbReference>
<evidence type="ECO:0000313" key="3">
    <source>
        <dbReference type="Proteomes" id="UP000240317"/>
    </source>
</evidence>
<keyword evidence="3" id="KW-1185">Reference proteome</keyword>
<gene>
    <name evidence="2" type="ORF">C8263_07550</name>
</gene>
<evidence type="ECO:0008006" key="4">
    <source>
        <dbReference type="Google" id="ProtNLM"/>
    </source>
</evidence>
<reference evidence="2 3" key="1">
    <citation type="submission" date="2018-03" db="EMBL/GenBank/DDBJ databases">
        <title>Draft genome of Deinococcus sp. OD32.</title>
        <authorList>
            <person name="Wang X.-P."/>
            <person name="Du Z.-J."/>
        </authorList>
    </citation>
    <scope>NUCLEOTIDE SEQUENCE [LARGE SCALE GENOMIC DNA]</scope>
    <source>
        <strain evidence="2 3">OD32</strain>
    </source>
</reference>
<keyword evidence="1" id="KW-0812">Transmembrane</keyword>
<keyword evidence="1" id="KW-0472">Membrane</keyword>
<accession>A0A2T3W922</accession>
<protein>
    <recommendedName>
        <fullName evidence="4">DUF3995 domain-containing protein</fullName>
    </recommendedName>
</protein>
<comment type="caution">
    <text evidence="2">The sequence shown here is derived from an EMBL/GenBank/DDBJ whole genome shotgun (WGS) entry which is preliminary data.</text>
</comment>
<feature type="transmembrane region" description="Helical" evidence="1">
    <location>
        <begin position="117"/>
        <end position="137"/>
    </location>
</feature>